<dbReference type="InterPro" id="IPR027417">
    <property type="entry name" value="P-loop_NTPase"/>
</dbReference>
<dbReference type="Gene3D" id="3.40.50.300">
    <property type="entry name" value="P-loop containing nucleotide triphosphate hydrolases"/>
    <property type="match status" value="5"/>
</dbReference>
<evidence type="ECO:0000256" key="18">
    <source>
        <dbReference type="ARBA" id="ARBA00078543"/>
    </source>
</evidence>
<dbReference type="InterPro" id="IPR024743">
    <property type="entry name" value="Dynein_HC_stalk"/>
</dbReference>
<evidence type="ECO:0000256" key="19">
    <source>
        <dbReference type="ARBA" id="ARBA00082102"/>
    </source>
</evidence>
<dbReference type="GO" id="GO:0008569">
    <property type="term" value="F:minus-end-directed microtubule motor activity"/>
    <property type="evidence" value="ECO:0007669"/>
    <property type="project" value="InterPro"/>
</dbReference>
<dbReference type="InterPro" id="IPR004273">
    <property type="entry name" value="Dynein_heavy_D6_P-loop"/>
</dbReference>
<name>A0AAN7PYP1_9COLE</name>
<comment type="caution">
    <text evidence="22">The sequence shown here is derived from an EMBL/GenBank/DDBJ whole genome shotgun (WGS) entry which is preliminary data.</text>
</comment>
<evidence type="ECO:0000256" key="15">
    <source>
        <dbReference type="ARBA" id="ARBA00023273"/>
    </source>
</evidence>
<keyword evidence="13" id="KW-0505">Motor protein</keyword>
<dbReference type="InterPro" id="IPR013602">
    <property type="entry name" value="Dynein_heavy_linker"/>
</dbReference>
<dbReference type="InterPro" id="IPR042219">
    <property type="entry name" value="AAA_lid_11_sf"/>
</dbReference>
<keyword evidence="15" id="KW-0966">Cell projection</keyword>
<accession>A0AAN7PYP1</accession>
<feature type="domain" description="AAA+ ATPase" evidence="21">
    <location>
        <begin position="1927"/>
        <end position="2074"/>
    </location>
</feature>
<dbReference type="FunFam" id="1.20.1270.280:FF:000001">
    <property type="entry name" value="dynein heavy chain 7, axonemal"/>
    <property type="match status" value="1"/>
</dbReference>
<keyword evidence="4" id="KW-0963">Cytoplasm</keyword>
<dbReference type="Pfam" id="PF18199">
    <property type="entry name" value="Dynein_C"/>
    <property type="match status" value="1"/>
</dbReference>
<keyword evidence="7" id="KW-0547">Nucleotide-binding</keyword>
<dbReference type="Gene3D" id="1.10.8.710">
    <property type="match status" value="1"/>
</dbReference>
<dbReference type="Gene3D" id="3.10.490.20">
    <property type="match status" value="1"/>
</dbReference>
<dbReference type="InterPro" id="IPR041228">
    <property type="entry name" value="Dynein_C"/>
</dbReference>
<evidence type="ECO:0000256" key="12">
    <source>
        <dbReference type="ARBA" id="ARBA00023069"/>
    </source>
</evidence>
<dbReference type="FunFam" id="3.40.50.300:FF:002141">
    <property type="entry name" value="Dynein heavy chain"/>
    <property type="match status" value="1"/>
</dbReference>
<dbReference type="InterPro" id="IPR035699">
    <property type="entry name" value="AAA_6"/>
</dbReference>
<dbReference type="Gene3D" id="1.20.920.20">
    <property type="match status" value="1"/>
</dbReference>
<evidence type="ECO:0000256" key="10">
    <source>
        <dbReference type="ARBA" id="ARBA00023017"/>
    </source>
</evidence>
<dbReference type="Pfam" id="PF12777">
    <property type="entry name" value="MT"/>
    <property type="match status" value="1"/>
</dbReference>
<dbReference type="FunFam" id="1.20.920.30:FF:000002">
    <property type="entry name" value="Dynein axonemal heavy chain 3"/>
    <property type="match status" value="1"/>
</dbReference>
<dbReference type="Gene3D" id="1.20.58.1120">
    <property type="match status" value="1"/>
</dbReference>
<dbReference type="FunFam" id="1.10.8.1220:FF:000001">
    <property type="entry name" value="Dynein axonemal heavy chain 5"/>
    <property type="match status" value="1"/>
</dbReference>
<dbReference type="InterPro" id="IPR041466">
    <property type="entry name" value="Dynein_AAA5_ext"/>
</dbReference>
<evidence type="ECO:0000313" key="22">
    <source>
        <dbReference type="EMBL" id="KAK4879802.1"/>
    </source>
</evidence>
<evidence type="ECO:0000313" key="23">
    <source>
        <dbReference type="Proteomes" id="UP001353858"/>
    </source>
</evidence>
<protein>
    <recommendedName>
        <fullName evidence="17">Dynein axonemal heavy chain 7</fullName>
    </recommendedName>
    <alternativeName>
        <fullName evidence="19">Axonemal beta dynein heavy chain 7</fullName>
    </alternativeName>
    <alternativeName>
        <fullName evidence="18">Ciliary dynein heavy chain 7</fullName>
    </alternativeName>
</protein>
<dbReference type="FunFam" id="1.10.8.720:FF:000001">
    <property type="entry name" value="dynein heavy chain 7, axonemal"/>
    <property type="match status" value="1"/>
</dbReference>
<dbReference type="Gene3D" id="1.10.472.130">
    <property type="match status" value="1"/>
</dbReference>
<evidence type="ECO:0000256" key="3">
    <source>
        <dbReference type="ARBA" id="ARBA00008887"/>
    </source>
</evidence>
<keyword evidence="9" id="KW-0282">Flagellum</keyword>
<dbReference type="Gene3D" id="1.20.920.30">
    <property type="match status" value="1"/>
</dbReference>
<dbReference type="InterPro" id="IPR026983">
    <property type="entry name" value="DHC"/>
</dbReference>
<dbReference type="PANTHER" id="PTHR22878">
    <property type="entry name" value="DYNEIN HEAVY CHAIN 6, AXONEMAL-LIKE-RELATED"/>
    <property type="match status" value="1"/>
</dbReference>
<evidence type="ECO:0000256" key="2">
    <source>
        <dbReference type="ARBA" id="ARBA00004430"/>
    </source>
</evidence>
<evidence type="ECO:0000256" key="9">
    <source>
        <dbReference type="ARBA" id="ARBA00022846"/>
    </source>
</evidence>
<dbReference type="FunFam" id="1.10.472.130:FF:000005">
    <property type="entry name" value="Dynein axonemal heavy chain 7"/>
    <property type="match status" value="1"/>
</dbReference>
<dbReference type="Gene3D" id="1.10.8.1220">
    <property type="match status" value="1"/>
</dbReference>
<comment type="subcellular location">
    <subcellularLocation>
        <location evidence="1">Cell projection</location>
        <location evidence="1">Cilium</location>
        <location evidence="1">Flagellum</location>
    </subcellularLocation>
    <subcellularLocation>
        <location evidence="2">Cytoplasm</location>
        <location evidence="2">Cytoskeleton</location>
        <location evidence="2">Cilium axoneme</location>
    </subcellularLocation>
</comment>
<reference evidence="23" key="1">
    <citation type="submission" date="2023-01" db="EMBL/GenBank/DDBJ databases">
        <title>Key to firefly adult light organ development and bioluminescence: homeobox transcription factors regulate luciferase expression and transportation to peroxisome.</title>
        <authorList>
            <person name="Fu X."/>
        </authorList>
    </citation>
    <scope>NUCLEOTIDE SEQUENCE [LARGE SCALE GENOMIC DNA]</scope>
</reference>
<evidence type="ECO:0000256" key="8">
    <source>
        <dbReference type="ARBA" id="ARBA00022840"/>
    </source>
</evidence>
<dbReference type="Pfam" id="PF12781">
    <property type="entry name" value="AAA_9"/>
    <property type="match status" value="1"/>
</dbReference>
<proteinExistence type="inferred from homology"/>
<evidence type="ECO:0000256" key="7">
    <source>
        <dbReference type="ARBA" id="ARBA00022741"/>
    </source>
</evidence>
<evidence type="ECO:0000256" key="17">
    <source>
        <dbReference type="ARBA" id="ARBA00071816"/>
    </source>
</evidence>
<evidence type="ECO:0000256" key="16">
    <source>
        <dbReference type="ARBA" id="ARBA00062885"/>
    </source>
</evidence>
<evidence type="ECO:0000256" key="11">
    <source>
        <dbReference type="ARBA" id="ARBA00023054"/>
    </source>
</evidence>
<dbReference type="GO" id="GO:0051959">
    <property type="term" value="F:dynein light intermediate chain binding"/>
    <property type="evidence" value="ECO:0007669"/>
    <property type="project" value="InterPro"/>
</dbReference>
<dbReference type="GO" id="GO:0005524">
    <property type="term" value="F:ATP binding"/>
    <property type="evidence" value="ECO:0007669"/>
    <property type="project" value="UniProtKB-KW"/>
</dbReference>
<evidence type="ECO:0000256" key="4">
    <source>
        <dbReference type="ARBA" id="ARBA00022490"/>
    </source>
</evidence>
<dbReference type="InterPro" id="IPR041658">
    <property type="entry name" value="AAA_lid_11"/>
</dbReference>
<dbReference type="Gene3D" id="1.20.1270.280">
    <property type="match status" value="1"/>
</dbReference>
<comment type="similarity">
    <text evidence="3">Belongs to the dynein heavy chain family.</text>
</comment>
<dbReference type="Gene3D" id="3.20.180.20">
    <property type="entry name" value="Dynein heavy chain, N-terminal domain 2"/>
    <property type="match status" value="1"/>
</dbReference>
<dbReference type="FunFam" id="1.10.8.710:FF:000004">
    <property type="entry name" value="Dynein axonemal heavy chain 6"/>
    <property type="match status" value="1"/>
</dbReference>
<comment type="subunit">
    <text evidence="16">The dynein complex consists of at least two heavy chains and a number of intermediate and light chains.</text>
</comment>
<evidence type="ECO:0000259" key="21">
    <source>
        <dbReference type="SMART" id="SM00382"/>
    </source>
</evidence>
<dbReference type="FunFam" id="3.40.50.300:FF:000223">
    <property type="entry name" value="Dynein heavy chain 3, axonemal"/>
    <property type="match status" value="1"/>
</dbReference>
<dbReference type="GO" id="GO:0003341">
    <property type="term" value="P:cilium movement"/>
    <property type="evidence" value="ECO:0007669"/>
    <property type="project" value="UniProtKB-ARBA"/>
</dbReference>
<keyword evidence="14" id="KW-0206">Cytoskeleton</keyword>
<dbReference type="Gene3D" id="6.10.140.1060">
    <property type="match status" value="1"/>
</dbReference>
<dbReference type="SUPFAM" id="SSF52540">
    <property type="entry name" value="P-loop containing nucleoside triphosphate hydrolases"/>
    <property type="match status" value="4"/>
</dbReference>
<evidence type="ECO:0000256" key="13">
    <source>
        <dbReference type="ARBA" id="ARBA00023175"/>
    </source>
</evidence>
<organism evidence="22 23">
    <name type="scientific">Aquatica leii</name>
    <dbReference type="NCBI Taxonomy" id="1421715"/>
    <lineage>
        <taxon>Eukaryota</taxon>
        <taxon>Metazoa</taxon>
        <taxon>Ecdysozoa</taxon>
        <taxon>Arthropoda</taxon>
        <taxon>Hexapoda</taxon>
        <taxon>Insecta</taxon>
        <taxon>Pterygota</taxon>
        <taxon>Neoptera</taxon>
        <taxon>Endopterygota</taxon>
        <taxon>Coleoptera</taxon>
        <taxon>Polyphaga</taxon>
        <taxon>Elateriformia</taxon>
        <taxon>Elateroidea</taxon>
        <taxon>Lampyridae</taxon>
        <taxon>Luciolinae</taxon>
        <taxon>Aquatica</taxon>
    </lineage>
</organism>
<dbReference type="Proteomes" id="UP001353858">
    <property type="component" value="Unassembled WGS sequence"/>
</dbReference>
<dbReference type="SMART" id="SM00382">
    <property type="entry name" value="AAA"/>
    <property type="match status" value="2"/>
</dbReference>
<keyword evidence="6" id="KW-0677">Repeat</keyword>
<dbReference type="Pfam" id="PF12774">
    <property type="entry name" value="AAA_6"/>
    <property type="match status" value="1"/>
</dbReference>
<dbReference type="PANTHER" id="PTHR22878:SF66">
    <property type="entry name" value="DYNEIN AXONEMAL HEAVY CHAIN 7"/>
    <property type="match status" value="1"/>
</dbReference>
<dbReference type="FunFam" id="1.20.140.100:FF:000004">
    <property type="entry name" value="Dynein axonemal heavy chain 6"/>
    <property type="match status" value="1"/>
</dbReference>
<dbReference type="FunFam" id="3.40.50.300:FF:000044">
    <property type="entry name" value="Dynein heavy chain 5, axonemal"/>
    <property type="match status" value="1"/>
</dbReference>
<evidence type="ECO:0000256" key="20">
    <source>
        <dbReference type="SAM" id="Coils"/>
    </source>
</evidence>
<evidence type="ECO:0000256" key="14">
    <source>
        <dbReference type="ARBA" id="ARBA00023212"/>
    </source>
</evidence>
<dbReference type="InterPro" id="IPR035706">
    <property type="entry name" value="AAA_9"/>
</dbReference>
<dbReference type="Pfam" id="PF03028">
    <property type="entry name" value="Dynein_heavy"/>
    <property type="match status" value="1"/>
</dbReference>
<dbReference type="FunFam" id="3.40.50.300:FF:000362">
    <property type="entry name" value="Dynein, axonemal, heavy chain 6"/>
    <property type="match status" value="1"/>
</dbReference>
<keyword evidence="8" id="KW-0067">ATP-binding</keyword>
<dbReference type="InterPro" id="IPR024317">
    <property type="entry name" value="Dynein_heavy_chain_D4_dom"/>
</dbReference>
<dbReference type="InterPro" id="IPR042222">
    <property type="entry name" value="Dynein_2_N"/>
</dbReference>
<dbReference type="GO" id="GO:0005858">
    <property type="term" value="C:axonemal dynein complex"/>
    <property type="evidence" value="ECO:0007669"/>
    <property type="project" value="UniProtKB-ARBA"/>
</dbReference>
<dbReference type="Pfam" id="PF17852">
    <property type="entry name" value="Dynein_AAA_lid"/>
    <property type="match status" value="1"/>
</dbReference>
<gene>
    <name evidence="22" type="ORF">RN001_007948</name>
</gene>
<keyword evidence="23" id="KW-1185">Reference proteome</keyword>
<keyword evidence="5" id="KW-0493">Microtubule</keyword>
<dbReference type="Pfam" id="PF12775">
    <property type="entry name" value="AAA_7"/>
    <property type="match status" value="1"/>
</dbReference>
<dbReference type="FunFam" id="3.20.180.20:FF:000003">
    <property type="entry name" value="Dynein heavy chain 12, axonemal"/>
    <property type="match status" value="1"/>
</dbReference>
<dbReference type="Gene3D" id="1.20.140.100">
    <property type="entry name" value="Dynein heavy chain, N-terminal domain 2"/>
    <property type="match status" value="1"/>
</dbReference>
<keyword evidence="11 20" id="KW-0175">Coiled coil</keyword>
<evidence type="ECO:0000256" key="6">
    <source>
        <dbReference type="ARBA" id="ARBA00022737"/>
    </source>
</evidence>
<dbReference type="Pfam" id="PF17857">
    <property type="entry name" value="AAA_lid_1"/>
    <property type="match status" value="1"/>
</dbReference>
<dbReference type="InterPro" id="IPR043157">
    <property type="entry name" value="Dynein_AAA1S"/>
</dbReference>
<dbReference type="Pfam" id="PF12780">
    <property type="entry name" value="AAA_8"/>
    <property type="match status" value="1"/>
</dbReference>
<dbReference type="InterPro" id="IPR043160">
    <property type="entry name" value="Dynein_C_barrel"/>
</dbReference>
<sequence>MNPKRMERDKLLKRLAEKRERLEKSGDLVIKVPRLSLPSDYNINTQPLFSLPPQLMRPILASGYPGYRKHLENAKKKAIEQEGQIKSYTALRKQREEFRKRLVDLIVSKDPDRDIGPEEMPTAGEKEILRYYYYIRHGVDTVHVAPLDRKLLDNVLSLVPMRLKKYRELLSQLVDDMREDFMIAIKKAIVDFILRDPSFVEANVIESDSPARLEIKQQGPTWRTSHETAKIKLERILYIVNPCLASMLDLWYVHFRKFRLLDINALRKHNGPYSLSDFQWVIGKQIESSKGFLINKYFKQVVEIFLWGNKKNKLPNPAFPKRLKKFYDSCATIMSYHLQTLCLKSLYDYVDYITDIKFKNKGFEINLVEKCNMLVFEPSFKNLSEGLLRVIDLIIGTVMTVPRLETQLYMDYQGEPQYLKPTIPESIVSAYKLELKHLMEDQRIGPELRVQDFDEYMPLVNGEASAWLIKFLSEDHSFNEYIDKILEYKEVAESIPIVKEHVIRMGMYYIFRPELIKSLVTFAEAIKGSLLNRMNTDYQTLCKRLSDEYQAISDRLLTIPPNTAALMELLLFTKEVERTTLRQMEKELAIVMKYIIFLSDHNLFTPVEIKQNCTSFLWNIRMPKVLEEHRQMVDVKVLEFQELLKVRIQKFKDDLDMYAKLVDELEFYGNFDELPKYHKRATQLDNRLLVATERIDAFNEEEAAYGFELSQYPLRKQIYDKLSPYKKLYDYSMDFVTQHEKWMTGRVGTYDPEAIEVEVGTCYRNIYKLEKTFSDRPDALRLATTVRQKIEAFKEQLPIVQTLGNPGMKERHWERVSEVVGFPIVVDEELTLAKIISYGLDDFISKFEIISEAATKENNLEKHLNKMVSEWVEIEFSIMPYKDTGTYILSAVDEIQVLLDDHIVKTQTMKNSPYIKPFEKEIIAWEAKLVLLQEILDEWLKVQATWMYLEPIFSSPDIQQQMPEEGRRFSAVDKMWRDIMKTCYNEPKVMTVVEIDKMLERLKKSNTLLDLILRGLNEYLEKKRLYFPRFFFLSNDELLEILSETKDPTRVQPHLKKCFEGIAKLEFTEDMDVTHMKSSEGEEVPLEDVIQTSLARGQVERWLLELEIDMKKSVHKMVECAINDYPKRRRDEWVLLWPGQTVQSVAMTYWTTEVHEAITQSHEAMRVCLANSNIQISKVVNLVRGRLSMQNRITLGALVVLDVHARDVLSELIDVKVQGITDFQWLSQIRYYWEENQMATRMINSQLMYGYEYLGNIARLVVTPLTDRCFRTLFGALHLHLGGAPEGPAGTGKTETTKDLAKAVAKQCVVFNCSDGLDYLALGKFFKGLASCGAWSCFDEFNRIDLEVLSVVAQQILTIQRGINSGSDKLMFEGTELKLDPSCAVFITMNPGYAGRSELPDNLKALFRSVAMMVPDYALISEIELYSYGFLNAKPLAVKIVATYRLCSEQLSSQSHYDYGMRAVKSVLRAAGALKLRYPDEEEDILVLRSIKDVNLAKFLNQDVPLFQGITSDLFPGIELPPPDYVVFDAAVQDICVEHNLQCTEFFLEKVQQLYEMIVVRHGLMLVGLPFGGKTCAYRVLADALGLIEERGGMDEHRAIYTVMNPKSITMGQLYGQFDPVSHEWSDGILAVSYRAFAMSTTLDRKWLIFDGPVDAIWIENMNTVLDDNKKLCLMSGEIIQLANTTNLIFEPMDLEVASPATVSRCGMIYLEPLTLGWEPLLISWLNTLPPLLNDFHKTTVGHMFLRFGRPLLWFVKKGGVKEIAPTSESNLMRSTMNLFDCFMDDFYDEEHMGTISDLDVRAQLEGVFFFSCIWALGATLDAAGRPKFNLIFRGLLEREFPEALIDKFEIPFHIHKPEKPYIFTIPSGDTVYDYRFIKEGKGKWKPWSDDLITAPPIPRDIPVNQIIVTTIETIRNIALMHLLVRHHKAMMIVGPTGTGKSVYVIEFLLKRNNPAVYTPLFINFSAQTSANQTQNIIMSKLDKRRKGVFGPPVGKRCVIFVDDVSMPLKETYGAQPPIELLRQWFDHFMWYDLKEVVAMKLIDIQFMCAMGPPSGGNTVTPRFARHFNHVVIDEFNEDVMINIFSRIMLWHLDIRGFSKDFDPCIDEIVLATLDVYKLSRLNLLPTPAKSHYLFNLRDFSRVIQGVLLSVPEAVEDLVSMKRLWVHEVLRVYYDRLVDDADRLWIFKMLHDVCKKQLKEDLDEMFQRIASPGSSYIGETELRQLIYCDFANPKADTRNYAEVLDLNHLREIVEGYLAEFNNMSKKPMNLVLFRFAIEHLSKICRIVKQPRSHGLLVGVGGSGRQSLTRLSTHIAEYELFQVEITKTYGAYEWREDMKLILKKACASDQHGVFMFTDTQIKEESFLEDLSNLLNSGEVPNLFTTEEKVEMCEKMRQIDRQRDKSLQTDGSSVALFNLFVQIVREQLHVALVMSPIGDGFRNRIRKFPAIVNCCTIDWFQPWPEDALLAVAKRFLGEVELTEDERQACIEMCQEFHISTQNLSNDFYIRLRRYNYVTPTSYLELINTFKAFLSKKRNEILRMKKRYEVGLEKLDYAGGQVAIMQASLEALQPQLVVAAAAVGETMKKVVAESAEAAEVEKIVMADEMVANEQAKAAQAIKDDCDADLAEAMPILESALAALNTLTPADITIVKTMKNPPKGVKLVMEAVCIIKGLKPDKLPAPSGIGTIEDYWGPSKKLLGDMKFLENLMLFDKDNIPPEIMKKLANTILSDENFDPDKIKSASTAAEGLCKWVIAISKYDRVAKVVAPKKIALAKAEGEFQTAMAALEIKRSMLRAARERVAKLEATLDAENTKFQNLTDEADLCAKKLQRAEELIGGLGGEKTRWSNTAVQLGITYCLLTGDILISSGVVAYLGPFTMQFRAMQVETWVASLSSMGITCSKDFQLTAILGDPVLIRQWNIFGLPTDSFSVDNGIIVANSRRWPLMIDPQGQANKWIRNMEKANNLAIIRLSQSDYVRILENAIQFGQPVLLENIGQELDPILEPVLGRQTFKQGGALCLKLGDSVIEYNPHFKFYITTKLRNPHYLPEVAVKVTLVNFMITTVGLEDQLLGITVAKERPDLEAEKSQLILQSAQNKRMLKEIEDKILAVLSESQGNILEDETAVQILSSSKVLSNEIASKQEIAEVTEKNIDLARLQYTPIAVHSAILFFTIADLANIDPMYQYSLVWFMNLFKSSIDNTDRVDDVTQRLIDLEKAFTYSLYVNICRSLFEKDKLLFSLLLSINLLKSRNAINVAEWMFLLTGGVGLDNPNRNPTNWLVSKSWDELCRLDDFQAFRGIKDHFYKGISDWRKIFDSPEPHICPLPSPWNVKLTQFQTLLVLRCIRPDKIVPAVQKFVEAQMGKTYIEPPPFDLPSSYNDSHCCIPLIFILTPGADPMAVLLKFADDQGFGSSRLFSLSLGQGQGPIAIKLIDDGVRSGTWVVLQNCHLAKSFMGSLERICESFAPDTTHPDFRLWLTSYPADHFPVIVLQNGVKMTNEPPKGLRANITRSYYSDPISDPDWFEGCQQGPAFKKLLFGLCFFHALIQERRSFGPLGWNIPYEFNETDLRISVMQLQIFLNQYEDIQYDAISYLTGECNYGGRVTDDWDRRCLMTILKCFYRPALVETSNYPLDPSGRYVCPDLVDYDEFIQYTKSLPLITHPEVFGMNENADIVKDQKETNLLLTNTLMTQDALASGGDAKSPDEVVSDVAQDILQKLPPNFDRDAAMEKYPTEYMQSMNTVLVQEFVRFNRLLTCIRTSLINVKKAVKGQIVMSVDLEEVVTSVLTGKIPRMWAKYSYPSLKPLGSYVNDFLARLEFLQKWYDHGPPVTFWLSGFFFTQAFLTGAQQNFARKYRIPIDLLAFEYEVLRETTLVEPPDDGVYVYGLFLEGARFDKDIMALNEAYPKVLYDTMPYMWFVPLKRSDLQPRYCYVCPVYKTSERRGVLSTTGHSTNFVIPISLPTQKRPEHWIMRGVALLCQLSQ</sequence>
<dbReference type="GO" id="GO:0031514">
    <property type="term" value="C:motile cilium"/>
    <property type="evidence" value="ECO:0007669"/>
    <property type="project" value="UniProtKB-SubCell"/>
</dbReference>
<feature type="coiled-coil region" evidence="20">
    <location>
        <begin position="2787"/>
        <end position="2835"/>
    </location>
</feature>
<evidence type="ECO:0000256" key="1">
    <source>
        <dbReference type="ARBA" id="ARBA00004230"/>
    </source>
</evidence>
<dbReference type="GO" id="GO:0045505">
    <property type="term" value="F:dynein intermediate chain binding"/>
    <property type="evidence" value="ECO:0007669"/>
    <property type="project" value="InterPro"/>
</dbReference>
<dbReference type="EMBL" id="JARPUR010000003">
    <property type="protein sequence ID" value="KAK4879802.1"/>
    <property type="molecule type" value="Genomic_DNA"/>
</dbReference>
<dbReference type="Gene3D" id="1.10.8.720">
    <property type="entry name" value="Region D6 of dynein motor"/>
    <property type="match status" value="1"/>
</dbReference>
<dbReference type="InterPro" id="IPR041589">
    <property type="entry name" value="DNAH3_AAA_lid_1"/>
</dbReference>
<dbReference type="FunFam" id="1.20.58.1120:FF:000001">
    <property type="entry name" value="dynein heavy chain 2, axonemal"/>
    <property type="match status" value="1"/>
</dbReference>
<evidence type="ECO:0000256" key="5">
    <source>
        <dbReference type="ARBA" id="ARBA00022701"/>
    </source>
</evidence>
<dbReference type="FunFam" id="3.40.50.300:FF:001328">
    <property type="entry name" value="Dynein heavy chain 6, axonemal"/>
    <property type="match status" value="1"/>
</dbReference>
<keyword evidence="10" id="KW-0243">Dynein</keyword>
<dbReference type="InterPro" id="IPR003593">
    <property type="entry name" value="AAA+_ATPase"/>
</dbReference>
<dbReference type="Pfam" id="PF18198">
    <property type="entry name" value="AAA_lid_11"/>
    <property type="match status" value="1"/>
</dbReference>
<dbReference type="FunFam" id="1.10.287.2620:FF:000002">
    <property type="entry name" value="Dynein heavy chain 2, axonemal"/>
    <property type="match status" value="1"/>
</dbReference>
<dbReference type="InterPro" id="IPR042228">
    <property type="entry name" value="Dynein_linker_3"/>
</dbReference>
<keyword evidence="12" id="KW-0969">Cilium</keyword>
<dbReference type="GO" id="GO:0005874">
    <property type="term" value="C:microtubule"/>
    <property type="evidence" value="ECO:0007669"/>
    <property type="project" value="UniProtKB-KW"/>
</dbReference>
<dbReference type="Gene3D" id="1.10.287.2620">
    <property type="match status" value="1"/>
</dbReference>
<feature type="domain" description="AAA+ ATPase" evidence="21">
    <location>
        <begin position="1279"/>
        <end position="1418"/>
    </location>
</feature>
<dbReference type="Pfam" id="PF08393">
    <property type="entry name" value="DHC_N2"/>
    <property type="match status" value="1"/>
</dbReference>
<dbReference type="FunFam" id="1.20.920.20:FF:000006">
    <property type="entry name" value="Dynein, axonemal, heavy chain 6"/>
    <property type="match status" value="1"/>
</dbReference>
<dbReference type="FunFam" id="3.10.490.20:FF:000001">
    <property type="entry name" value="dynein heavy chain 7, axonemal"/>
    <property type="match status" value="1"/>
</dbReference>